<dbReference type="SUPFAM" id="SSF47203">
    <property type="entry name" value="Acyl-CoA dehydrogenase C-terminal domain-like"/>
    <property type="match status" value="1"/>
</dbReference>
<dbReference type="Gene3D" id="1.20.140.10">
    <property type="entry name" value="Butyryl-CoA Dehydrogenase, subunit A, domain 3"/>
    <property type="match status" value="1"/>
</dbReference>
<name>A0ABX2D2A5_9CYAN</name>
<evidence type="ECO:0000256" key="3">
    <source>
        <dbReference type="ARBA" id="ARBA00022643"/>
    </source>
</evidence>
<evidence type="ECO:0000256" key="6">
    <source>
        <dbReference type="ARBA" id="ARBA00023033"/>
    </source>
</evidence>
<comment type="catalytic activity">
    <reaction evidence="11">
        <text>dibenzothiophene + FMNH2 + O2 = dibenzothiophene 5-oxide + FMN + H2O + H(+)</text>
        <dbReference type="Rhea" id="RHEA:49076"/>
        <dbReference type="ChEBI" id="CHEBI:15377"/>
        <dbReference type="ChEBI" id="CHEBI:15378"/>
        <dbReference type="ChEBI" id="CHEBI:15379"/>
        <dbReference type="ChEBI" id="CHEBI:23681"/>
        <dbReference type="ChEBI" id="CHEBI:23683"/>
        <dbReference type="ChEBI" id="CHEBI:57618"/>
        <dbReference type="ChEBI" id="CHEBI:58210"/>
    </reaction>
</comment>
<dbReference type="InterPro" id="IPR006091">
    <property type="entry name" value="Acyl-CoA_Oxase/DH_mid-dom"/>
</dbReference>
<dbReference type="InterPro" id="IPR013107">
    <property type="entry name" value="Acyl-CoA_DH_C"/>
</dbReference>
<proteinExistence type="inferred from homology"/>
<evidence type="ECO:0000256" key="8">
    <source>
        <dbReference type="ARBA" id="ARBA00034317"/>
    </source>
</evidence>
<comment type="pathway">
    <text evidence="7">Sulfur metabolism; dibenzothiophene degradation.</text>
</comment>
<reference evidence="17 18" key="1">
    <citation type="journal article" date="2020" name="Sci. Rep.">
        <title>A novel cyanobacterial geosmin producer, revising GeoA distribution and dispersion patterns in Bacteria.</title>
        <authorList>
            <person name="Churro C."/>
            <person name="Semedo-Aguiar A.P."/>
            <person name="Silva A.D."/>
            <person name="Pereira-Leal J.B."/>
            <person name="Leite R.B."/>
        </authorList>
    </citation>
    <scope>NUCLEOTIDE SEQUENCE [LARGE SCALE GENOMIC DNA]</scope>
    <source>
        <strain evidence="17 18">IPMA8</strain>
    </source>
</reference>
<keyword evidence="4" id="KW-0547">Nucleotide-binding</keyword>
<evidence type="ECO:0000256" key="12">
    <source>
        <dbReference type="ARBA" id="ARBA00048445"/>
    </source>
</evidence>
<dbReference type="Pfam" id="PF02771">
    <property type="entry name" value="Acyl-CoA_dh_N"/>
    <property type="match status" value="1"/>
</dbReference>
<dbReference type="Pfam" id="PF08028">
    <property type="entry name" value="Acyl-CoA_dh_2"/>
    <property type="match status" value="1"/>
</dbReference>
<dbReference type="PANTHER" id="PTHR43884:SF12">
    <property type="entry name" value="ISOVALERYL-COA DEHYDROGENASE, MITOCHONDRIAL-RELATED"/>
    <property type="match status" value="1"/>
</dbReference>
<comment type="caution">
    <text evidence="17">The sequence shown here is derived from an EMBL/GenBank/DDBJ whole genome shotgun (WGS) entry which is preliminary data.</text>
</comment>
<comment type="similarity">
    <text evidence="8">Belongs to the DszC flavin monooxygenase family.</text>
</comment>
<evidence type="ECO:0000259" key="15">
    <source>
        <dbReference type="Pfam" id="PF02771"/>
    </source>
</evidence>
<dbReference type="InterPro" id="IPR013786">
    <property type="entry name" value="AcylCoA_DH/ox_N"/>
</dbReference>
<keyword evidence="18" id="KW-1185">Reference proteome</keyword>
<evidence type="ECO:0000313" key="18">
    <source>
        <dbReference type="Proteomes" id="UP000702425"/>
    </source>
</evidence>
<evidence type="ECO:0000256" key="9">
    <source>
        <dbReference type="ARBA" id="ARBA00034328"/>
    </source>
</evidence>
<dbReference type="EMBL" id="SRRZ01000080">
    <property type="protein sequence ID" value="NQE36288.1"/>
    <property type="molecule type" value="Genomic_DNA"/>
</dbReference>
<evidence type="ECO:0000256" key="4">
    <source>
        <dbReference type="ARBA" id="ARBA00022741"/>
    </source>
</evidence>
<keyword evidence="3" id="KW-0288">FMN</keyword>
<evidence type="ECO:0000256" key="5">
    <source>
        <dbReference type="ARBA" id="ARBA00023002"/>
    </source>
</evidence>
<protein>
    <recommendedName>
        <fullName evidence="10">Dibenzothiophene monooxygenase</fullName>
        <ecNumber evidence="9">1.14.14.21</ecNumber>
    </recommendedName>
</protein>
<keyword evidence="2" id="KW-0285">Flavoprotein</keyword>
<dbReference type="InterPro" id="IPR037069">
    <property type="entry name" value="AcylCoA_DH/ox_N_sf"/>
</dbReference>
<dbReference type="Gene3D" id="1.10.540.10">
    <property type="entry name" value="Acyl-CoA dehydrogenase/oxidase, N-terminal domain"/>
    <property type="match status" value="1"/>
</dbReference>
<feature type="domain" description="Acyl-CoA dehydrogenase C-terminal" evidence="16">
    <location>
        <begin position="243"/>
        <end position="380"/>
    </location>
</feature>
<dbReference type="InterPro" id="IPR009100">
    <property type="entry name" value="AcylCoA_DH/oxidase_NM_dom_sf"/>
</dbReference>
<organism evidence="17 18">
    <name type="scientific">Microcoleus asticus IPMA8</name>
    <dbReference type="NCBI Taxonomy" id="2563858"/>
    <lineage>
        <taxon>Bacteria</taxon>
        <taxon>Bacillati</taxon>
        <taxon>Cyanobacteriota</taxon>
        <taxon>Cyanophyceae</taxon>
        <taxon>Oscillatoriophycideae</taxon>
        <taxon>Oscillatoriales</taxon>
        <taxon>Microcoleaceae</taxon>
        <taxon>Microcoleus</taxon>
        <taxon>Microcoleus asticus</taxon>
    </lineage>
</organism>
<gene>
    <name evidence="17" type="primary">soxC</name>
    <name evidence="17" type="ORF">E5S67_04051</name>
</gene>
<evidence type="ECO:0000256" key="2">
    <source>
        <dbReference type="ARBA" id="ARBA00022630"/>
    </source>
</evidence>
<keyword evidence="5" id="KW-0560">Oxidoreductase</keyword>
<feature type="domain" description="Acyl-CoA dehydrogenase/oxidase N-terminal" evidence="15">
    <location>
        <begin position="25"/>
        <end position="121"/>
    </location>
</feature>
<dbReference type="Pfam" id="PF02770">
    <property type="entry name" value="Acyl-CoA_dh_M"/>
    <property type="match status" value="1"/>
</dbReference>
<evidence type="ECO:0000256" key="10">
    <source>
        <dbReference type="ARBA" id="ARBA00034345"/>
    </source>
</evidence>
<keyword evidence="6" id="KW-0503">Monooxygenase</keyword>
<dbReference type="PIRSF" id="PIRSF016578">
    <property type="entry name" value="HsaA"/>
    <property type="match status" value="1"/>
</dbReference>
<feature type="domain" description="Acyl-CoA oxidase/dehydrogenase middle" evidence="14">
    <location>
        <begin position="140"/>
        <end position="213"/>
    </location>
</feature>
<evidence type="ECO:0000259" key="16">
    <source>
        <dbReference type="Pfam" id="PF08028"/>
    </source>
</evidence>
<dbReference type="SUPFAM" id="SSF56645">
    <property type="entry name" value="Acyl-CoA dehydrogenase NM domain-like"/>
    <property type="match status" value="1"/>
</dbReference>
<comment type="catalytic activity">
    <reaction evidence="13">
        <text>dibenzothiophene + 2 FMNH2 + 2 O2 = dibenzothiophene 5,5-dioxide + 2 FMN + 2 H2O + 2 H(+)</text>
        <dbReference type="Rhea" id="RHEA:49072"/>
        <dbReference type="ChEBI" id="CHEBI:15377"/>
        <dbReference type="ChEBI" id="CHEBI:15378"/>
        <dbReference type="ChEBI" id="CHEBI:15379"/>
        <dbReference type="ChEBI" id="CHEBI:23681"/>
        <dbReference type="ChEBI" id="CHEBI:57618"/>
        <dbReference type="ChEBI" id="CHEBI:58210"/>
        <dbReference type="ChEBI" id="CHEBI:90356"/>
        <dbReference type="EC" id="1.14.14.21"/>
    </reaction>
</comment>
<dbReference type="RefSeq" id="WP_172190208.1">
    <property type="nucleotide sequence ID" value="NZ_CAWPPK010000297.1"/>
</dbReference>
<accession>A0ABX2D2A5</accession>
<sequence>MKISLADSKSTTQQDSKQDYVAIAKSLAQEFAATAIERDRVGGTPKYERDRIRSSGLLGLIIPKEYGGIGETWIAALQISRELAKTDSSLAHVYSYHHLGVVIPHLFGTEERKAQFYTDTVTNNWFWCNALNPLDRRATLTPDGTGFLLNGTKSFCSGSKDSDILPITAVRQDTSELTIIVIPTQREGIQIHDDWDNMGQRQTDSGSISFDQVRVYDSEVFGDRTRADIPFRTLRACLTQINLAHIYLGIAEGAFAAAKDYTCTQGRPWLTSNAPSVTQDPYILKHYGEMWVDLQAVSSLTDRAAAILQTAWEKGIDLTTEERGKCAIAIATAKVAATKIGLDVTTRIFEVMGARATTSKYGFDRYWRNLRTFTLHDSVDYKIHDLGNWVLNDQLPNPSFYT</sequence>
<evidence type="ECO:0000256" key="1">
    <source>
        <dbReference type="ARBA" id="ARBA00004496"/>
    </source>
</evidence>
<evidence type="ECO:0000256" key="11">
    <source>
        <dbReference type="ARBA" id="ARBA00047859"/>
    </source>
</evidence>
<evidence type="ECO:0000256" key="13">
    <source>
        <dbReference type="ARBA" id="ARBA00049456"/>
    </source>
</evidence>
<evidence type="ECO:0000256" key="7">
    <source>
        <dbReference type="ARBA" id="ARBA00034307"/>
    </source>
</evidence>
<dbReference type="InterPro" id="IPR046373">
    <property type="entry name" value="Acyl-CoA_Oxase/DH_mid-dom_sf"/>
</dbReference>
<comment type="subcellular location">
    <subcellularLocation>
        <location evidence="1">Cytoplasm</location>
    </subcellularLocation>
</comment>
<evidence type="ECO:0000313" key="17">
    <source>
        <dbReference type="EMBL" id="NQE36288.1"/>
    </source>
</evidence>
<dbReference type="PANTHER" id="PTHR43884">
    <property type="entry name" value="ACYL-COA DEHYDROGENASE"/>
    <property type="match status" value="1"/>
</dbReference>
<dbReference type="InterPro" id="IPR036250">
    <property type="entry name" value="AcylCo_DH-like_C"/>
</dbReference>
<dbReference type="Gene3D" id="2.40.110.10">
    <property type="entry name" value="Butyryl-CoA Dehydrogenase, subunit A, domain 2"/>
    <property type="match status" value="1"/>
</dbReference>
<evidence type="ECO:0000259" key="14">
    <source>
        <dbReference type="Pfam" id="PF02770"/>
    </source>
</evidence>
<dbReference type="Proteomes" id="UP000702425">
    <property type="component" value="Unassembled WGS sequence"/>
</dbReference>
<dbReference type="EC" id="1.14.14.21" evidence="9"/>
<comment type="catalytic activity">
    <reaction evidence="12">
        <text>dibenzothiophene 5-oxide + FMNH2 + O2 = dibenzothiophene 5,5-dioxide + FMN + H2O + H(+)</text>
        <dbReference type="Rhea" id="RHEA:49080"/>
        <dbReference type="ChEBI" id="CHEBI:15377"/>
        <dbReference type="ChEBI" id="CHEBI:15378"/>
        <dbReference type="ChEBI" id="CHEBI:15379"/>
        <dbReference type="ChEBI" id="CHEBI:23683"/>
        <dbReference type="ChEBI" id="CHEBI:57618"/>
        <dbReference type="ChEBI" id="CHEBI:58210"/>
        <dbReference type="ChEBI" id="CHEBI:90356"/>
    </reaction>
</comment>